<comment type="caution">
    <text evidence="1">The sequence shown here is derived from an EMBL/GenBank/DDBJ whole genome shotgun (WGS) entry which is preliminary data.</text>
</comment>
<reference evidence="2" key="1">
    <citation type="journal article" date="2019" name="Int. J. Syst. Evol. Microbiol.">
        <title>The Global Catalogue of Microorganisms (GCM) 10K type strain sequencing project: providing services to taxonomists for standard genome sequencing and annotation.</title>
        <authorList>
            <consortium name="The Broad Institute Genomics Platform"/>
            <consortium name="The Broad Institute Genome Sequencing Center for Infectious Disease"/>
            <person name="Wu L."/>
            <person name="Ma J."/>
        </authorList>
    </citation>
    <scope>NUCLEOTIDE SEQUENCE [LARGE SCALE GENOMIC DNA]</scope>
    <source>
        <strain evidence="2">JCM 6886</strain>
    </source>
</reference>
<protein>
    <submittedName>
        <fullName evidence="1">YqfO family protein</fullName>
    </submittedName>
</protein>
<sequence length="111" mass="12411">MADSLLKLVFFVPESHKEAVKQAIFAAGAGRYDGYDSCCWESQGTGQFRPLDGSQPYIGQQGQVEYVAEYRVETVCPTQQIKPVLNALLSSHPYETPAYEVWSVLTLDDFK</sequence>
<dbReference type="PANTHER" id="PTHR41774">
    <property type="match status" value="1"/>
</dbReference>
<dbReference type="PANTHER" id="PTHR41774:SF1">
    <property type="entry name" value="NGG1P INTERACTING FACTOR NIF3"/>
    <property type="match status" value="1"/>
</dbReference>
<dbReference type="Gene3D" id="3.30.70.120">
    <property type="match status" value="1"/>
</dbReference>
<dbReference type="InterPro" id="IPR015867">
    <property type="entry name" value="N-reg_PII/ATP_PRibTrfase_C"/>
</dbReference>
<name>A0ABP3D233_9GAMM</name>
<dbReference type="Proteomes" id="UP001501476">
    <property type="component" value="Unassembled WGS sequence"/>
</dbReference>
<dbReference type="SUPFAM" id="SSF102705">
    <property type="entry name" value="NIF3 (NGG1p interacting factor 3)-like"/>
    <property type="match status" value="1"/>
</dbReference>
<evidence type="ECO:0000313" key="1">
    <source>
        <dbReference type="EMBL" id="GAA0221291.1"/>
    </source>
</evidence>
<accession>A0ABP3D233</accession>
<dbReference type="EMBL" id="BAAADG010000004">
    <property type="protein sequence ID" value="GAA0221291.1"/>
    <property type="molecule type" value="Genomic_DNA"/>
</dbReference>
<keyword evidence="2" id="KW-1185">Reference proteome</keyword>
<dbReference type="RefSeq" id="WP_289284397.1">
    <property type="nucleotide sequence ID" value="NZ_BAAADG010000004.1"/>
</dbReference>
<dbReference type="InterPro" id="IPR036069">
    <property type="entry name" value="DUF34/NIF3_sf"/>
</dbReference>
<proteinExistence type="predicted"/>
<organism evidence="1 2">
    <name type="scientific">Methylophaga marina</name>
    <dbReference type="NCBI Taxonomy" id="45495"/>
    <lineage>
        <taxon>Bacteria</taxon>
        <taxon>Pseudomonadati</taxon>
        <taxon>Pseudomonadota</taxon>
        <taxon>Gammaproteobacteria</taxon>
        <taxon>Thiotrichales</taxon>
        <taxon>Piscirickettsiaceae</taxon>
        <taxon>Methylophaga</taxon>
    </lineage>
</organism>
<evidence type="ECO:0000313" key="2">
    <source>
        <dbReference type="Proteomes" id="UP001501476"/>
    </source>
</evidence>
<gene>
    <name evidence="1" type="ORF">GCM10008964_11000</name>
</gene>